<evidence type="ECO:0000256" key="1">
    <source>
        <dbReference type="SAM" id="Phobius"/>
    </source>
</evidence>
<evidence type="ECO:0008006" key="4">
    <source>
        <dbReference type="Google" id="ProtNLM"/>
    </source>
</evidence>
<keyword evidence="3" id="KW-1185">Reference proteome</keyword>
<sequence length="184" mass="21328">MGAELNSILIGLFLFVVYLLTIYYFVVGHLTITIDNGQLKFDWTRKLIFNYDDIAPINIADIKTIVIDSGLLLRKIATVDTTIKINNAKVQQKEAHKFIYELVNLTKENNVREIDSWDEWADKGYIKTAYKINTIILVLATVLVTFFIIKKGFNSRHLFLVLLLIPQLFLYGQQMKQKIKNDKK</sequence>
<dbReference type="Proteomes" id="UP001468798">
    <property type="component" value="Unassembled WGS sequence"/>
</dbReference>
<feature type="transmembrane region" description="Helical" evidence="1">
    <location>
        <begin position="6"/>
        <end position="26"/>
    </location>
</feature>
<accession>A0ABU9NS92</accession>
<dbReference type="EMBL" id="JBCGDP010000013">
    <property type="protein sequence ID" value="MEM0577533.1"/>
    <property type="molecule type" value="Genomic_DNA"/>
</dbReference>
<reference evidence="2 3" key="1">
    <citation type="submission" date="2024-03" db="EMBL/GenBank/DDBJ databases">
        <title>Two novel species of the genus Flavobacterium exhibiting potentially degradation of complex polysaccharides.</title>
        <authorList>
            <person name="Lian X."/>
        </authorList>
    </citation>
    <scope>NUCLEOTIDE SEQUENCE [LARGE SCALE GENOMIC DNA]</scope>
    <source>
        <strain evidence="2 3">N6</strain>
    </source>
</reference>
<dbReference type="RefSeq" id="WP_342692427.1">
    <property type="nucleotide sequence ID" value="NZ_JBCGDP010000013.1"/>
</dbReference>
<keyword evidence="1" id="KW-0812">Transmembrane</keyword>
<evidence type="ECO:0000313" key="2">
    <source>
        <dbReference type="EMBL" id="MEM0577533.1"/>
    </source>
</evidence>
<protein>
    <recommendedName>
        <fullName evidence="4">PH domain-containing protein</fullName>
    </recommendedName>
</protein>
<comment type="caution">
    <text evidence="2">The sequence shown here is derived from an EMBL/GenBank/DDBJ whole genome shotgun (WGS) entry which is preliminary data.</text>
</comment>
<organism evidence="2 3">
    <name type="scientific">Flavobacterium polysaccharolyticum</name>
    <dbReference type="NCBI Taxonomy" id="3133148"/>
    <lineage>
        <taxon>Bacteria</taxon>
        <taxon>Pseudomonadati</taxon>
        <taxon>Bacteroidota</taxon>
        <taxon>Flavobacteriia</taxon>
        <taxon>Flavobacteriales</taxon>
        <taxon>Flavobacteriaceae</taxon>
        <taxon>Flavobacterium</taxon>
    </lineage>
</organism>
<name>A0ABU9NS92_9FLAO</name>
<feature type="transmembrane region" description="Helical" evidence="1">
    <location>
        <begin position="155"/>
        <end position="172"/>
    </location>
</feature>
<keyword evidence="1" id="KW-1133">Transmembrane helix</keyword>
<feature type="transmembrane region" description="Helical" evidence="1">
    <location>
        <begin position="132"/>
        <end position="149"/>
    </location>
</feature>
<proteinExistence type="predicted"/>
<keyword evidence="1" id="KW-0472">Membrane</keyword>
<evidence type="ECO:0000313" key="3">
    <source>
        <dbReference type="Proteomes" id="UP001468798"/>
    </source>
</evidence>
<gene>
    <name evidence="2" type="ORF">WFZ86_13570</name>
</gene>